<evidence type="ECO:0000313" key="2">
    <source>
        <dbReference type="Proteomes" id="UP000679725"/>
    </source>
</evidence>
<dbReference type="InterPro" id="IPR035093">
    <property type="entry name" value="RelE/ParE_toxin_dom_sf"/>
</dbReference>
<accession>A0ABN7RIH2</accession>
<proteinExistence type="predicted"/>
<keyword evidence="2" id="KW-1185">Reference proteome</keyword>
<dbReference type="PANTHER" id="PTHR40266">
    <property type="entry name" value="TOXIN HIGB-1"/>
    <property type="match status" value="1"/>
</dbReference>
<dbReference type="EMBL" id="CAJRAU010000007">
    <property type="protein sequence ID" value="CAG5073066.1"/>
    <property type="molecule type" value="Genomic_DNA"/>
</dbReference>
<dbReference type="Pfam" id="PF05015">
    <property type="entry name" value="HigB-like_toxin"/>
    <property type="match status" value="1"/>
</dbReference>
<dbReference type="EC" id="3.1.-.-" evidence="1"/>
<dbReference type="Gene3D" id="3.30.2310.20">
    <property type="entry name" value="RelE-like"/>
    <property type="match status" value="1"/>
</dbReference>
<gene>
    <name evidence="1" type="primary">higB_3</name>
    <name evidence="1" type="ORF">DYBT9623_04590</name>
</gene>
<protein>
    <submittedName>
        <fullName evidence="1">Endoribonuclease HigB</fullName>
        <ecNumber evidence="1">3.1.-.-</ecNumber>
    </submittedName>
</protein>
<dbReference type="SUPFAM" id="SSF143011">
    <property type="entry name" value="RelE-like"/>
    <property type="match status" value="1"/>
</dbReference>
<dbReference type="GO" id="GO:0016787">
    <property type="term" value="F:hydrolase activity"/>
    <property type="evidence" value="ECO:0007669"/>
    <property type="project" value="UniProtKB-KW"/>
</dbReference>
<dbReference type="Proteomes" id="UP000679725">
    <property type="component" value="Unassembled WGS sequence"/>
</dbReference>
<sequence>MIRSIVSKPLRLFYQKGDSSKLPASQLSKIGLILTLLDAANIAEDMDFPGSGLHKLLGELKEFWSVKVNANYRIIFRFEGKDVTDVDYLDYH</sequence>
<reference evidence="1 2" key="1">
    <citation type="submission" date="2021-04" db="EMBL/GenBank/DDBJ databases">
        <authorList>
            <person name="Rodrigo-Torres L."/>
            <person name="Arahal R. D."/>
            <person name="Lucena T."/>
        </authorList>
    </citation>
    <scope>NUCLEOTIDE SEQUENCE [LARGE SCALE GENOMIC DNA]</scope>
    <source>
        <strain evidence="1 2">CECT 9623</strain>
    </source>
</reference>
<keyword evidence="1" id="KW-0378">Hydrolase</keyword>
<dbReference type="PANTHER" id="PTHR40266:SF2">
    <property type="entry name" value="TOXIN HIGB-1"/>
    <property type="match status" value="1"/>
</dbReference>
<dbReference type="InterPro" id="IPR007711">
    <property type="entry name" value="HigB-1"/>
</dbReference>
<name>A0ABN7RIH2_9BACT</name>
<dbReference type="RefSeq" id="WP_215235849.1">
    <property type="nucleotide sequence ID" value="NZ_CAJRAU010000007.1"/>
</dbReference>
<organism evidence="1 2">
    <name type="scientific">Dyadobacter linearis</name>
    <dbReference type="NCBI Taxonomy" id="2823330"/>
    <lineage>
        <taxon>Bacteria</taxon>
        <taxon>Pseudomonadati</taxon>
        <taxon>Bacteroidota</taxon>
        <taxon>Cytophagia</taxon>
        <taxon>Cytophagales</taxon>
        <taxon>Spirosomataceae</taxon>
        <taxon>Dyadobacter</taxon>
    </lineage>
</organism>
<evidence type="ECO:0000313" key="1">
    <source>
        <dbReference type="EMBL" id="CAG5073066.1"/>
    </source>
</evidence>
<comment type="caution">
    <text evidence="1">The sequence shown here is derived from an EMBL/GenBank/DDBJ whole genome shotgun (WGS) entry which is preliminary data.</text>
</comment>